<name>A0A2N3LNF4_9BACI</name>
<dbReference type="Proteomes" id="UP000233440">
    <property type="component" value="Unassembled WGS sequence"/>
</dbReference>
<sequence length="153" mass="18200">MYKESKAMQYYLVTNDTYNYGTEIPLTNYEQPNFEKDENYHLYLIEMIFEDIRKTHYNECPSRLNALFLINGEENAKNIAYSMDKRYVYEVDMNAEGTSKEFDDHWVELCNKVSYETIKEYAHNYFSGKASDESKFFTLFNGKGIIKESIPFL</sequence>
<proteinExistence type="predicted"/>
<dbReference type="EMBL" id="PIQO01000003">
    <property type="protein sequence ID" value="PKR86097.1"/>
    <property type="molecule type" value="Genomic_DNA"/>
</dbReference>
<dbReference type="AlphaFoldDB" id="A0A2N3LNF4"/>
<dbReference type="SUPFAM" id="SSF56399">
    <property type="entry name" value="ADP-ribosylation"/>
    <property type="match status" value="1"/>
</dbReference>
<organism evidence="1 2">
    <name type="scientific">Heyndrickxia camelliae</name>
    <dbReference type="NCBI Taxonomy" id="1707093"/>
    <lineage>
        <taxon>Bacteria</taxon>
        <taxon>Bacillati</taxon>
        <taxon>Bacillota</taxon>
        <taxon>Bacilli</taxon>
        <taxon>Bacillales</taxon>
        <taxon>Bacillaceae</taxon>
        <taxon>Heyndrickxia</taxon>
    </lineage>
</organism>
<reference evidence="1 2" key="1">
    <citation type="submission" date="2017-11" db="EMBL/GenBank/DDBJ databases">
        <title>Bacillus camelliae sp. nov., isolated from pu'er tea.</title>
        <authorList>
            <person name="Niu L."/>
        </authorList>
    </citation>
    <scope>NUCLEOTIDE SEQUENCE [LARGE SCALE GENOMIC DNA]</scope>
    <source>
        <strain evidence="1 2">7578-1</strain>
    </source>
</reference>
<keyword evidence="2" id="KW-1185">Reference proteome</keyword>
<gene>
    <name evidence="1" type="ORF">CWO92_06920</name>
</gene>
<evidence type="ECO:0000313" key="2">
    <source>
        <dbReference type="Proteomes" id="UP000233440"/>
    </source>
</evidence>
<evidence type="ECO:0000313" key="1">
    <source>
        <dbReference type="EMBL" id="PKR86097.1"/>
    </source>
</evidence>
<evidence type="ECO:0008006" key="3">
    <source>
        <dbReference type="Google" id="ProtNLM"/>
    </source>
</evidence>
<protein>
    <recommendedName>
        <fullName evidence="3">DUF2441 domain-containing protein</fullName>
    </recommendedName>
</protein>
<accession>A0A2N3LNF4</accession>
<comment type="caution">
    <text evidence="1">The sequence shown here is derived from an EMBL/GenBank/DDBJ whole genome shotgun (WGS) entry which is preliminary data.</text>
</comment>